<evidence type="ECO:0000313" key="3">
    <source>
        <dbReference type="Proteomes" id="UP001596203"/>
    </source>
</evidence>
<dbReference type="Pfam" id="PF01658">
    <property type="entry name" value="Inos-1-P_synth"/>
    <property type="match status" value="1"/>
</dbReference>
<sequence length="314" mass="32828">MIERVRVAVVGVGNNTSALVQGIAFYRQTGSLAGIHKPTIGGLGVGDIDLVAAFATSAEKIGKDVTEAIFMPPNNFPRLNCELPAADVPVTRGLVDATEVDRVAAALAGAEVLLYSAPSGRAETARAYAEAACKAGVAFINTTSDAVARDPMWIDRFETAGIPILGDDLASQFGTSVVHNALLRLLEERGLTLVSSYQVNLGGTEDFRNLVENPNTKKQSKLNALSADDKVQIAPLGYLSHLNSQKVAHLNLEALGWGETAVSLDVKLKVHDPSGAAGVNIDLIRIAASAIRNGRGGYPAEASPLLKSPPGTAI</sequence>
<dbReference type="PANTHER" id="PTHR43125">
    <property type="entry name" value="INOSITOL-3-PHOSPHATE SYNTHASE"/>
    <property type="match status" value="1"/>
</dbReference>
<name>A0ABW1KAU2_9ACTN</name>
<dbReference type="InterPro" id="IPR036291">
    <property type="entry name" value="NAD(P)-bd_dom_sf"/>
</dbReference>
<dbReference type="SUPFAM" id="SSF51735">
    <property type="entry name" value="NAD(P)-binding Rossmann-fold domains"/>
    <property type="match status" value="1"/>
</dbReference>
<dbReference type="InterPro" id="IPR052199">
    <property type="entry name" value="MIPS"/>
</dbReference>
<protein>
    <submittedName>
        <fullName evidence="2">Inositol-3-phosphate synthase</fullName>
    </submittedName>
</protein>
<dbReference type="InterPro" id="IPR013021">
    <property type="entry name" value="Myo-inos-1-P_Synthase_GAPDH"/>
</dbReference>
<dbReference type="RefSeq" id="WP_377423095.1">
    <property type="nucleotide sequence ID" value="NZ_JBHSPR010000013.1"/>
</dbReference>
<gene>
    <name evidence="2" type="ORF">ACFP2T_17975</name>
</gene>
<comment type="caution">
    <text evidence="2">The sequence shown here is derived from an EMBL/GenBank/DDBJ whole genome shotgun (WGS) entry which is preliminary data.</text>
</comment>
<dbReference type="PANTHER" id="PTHR43125:SF1">
    <property type="entry name" value="INOSITOL-3-PHOSPHATE SYNTHASE"/>
    <property type="match status" value="1"/>
</dbReference>
<evidence type="ECO:0000259" key="1">
    <source>
        <dbReference type="Pfam" id="PF01658"/>
    </source>
</evidence>
<organism evidence="2 3">
    <name type="scientific">Plantactinospora solaniradicis</name>
    <dbReference type="NCBI Taxonomy" id="1723736"/>
    <lineage>
        <taxon>Bacteria</taxon>
        <taxon>Bacillati</taxon>
        <taxon>Actinomycetota</taxon>
        <taxon>Actinomycetes</taxon>
        <taxon>Micromonosporales</taxon>
        <taxon>Micromonosporaceae</taxon>
        <taxon>Plantactinospora</taxon>
    </lineage>
</organism>
<dbReference type="Gene3D" id="3.30.360.10">
    <property type="entry name" value="Dihydrodipicolinate Reductase, domain 2"/>
    <property type="match status" value="1"/>
</dbReference>
<keyword evidence="3" id="KW-1185">Reference proteome</keyword>
<dbReference type="Proteomes" id="UP001596203">
    <property type="component" value="Unassembled WGS sequence"/>
</dbReference>
<feature type="domain" description="Myo-inositol-1-phosphate synthase GAPDH-like" evidence="1">
    <location>
        <begin position="174"/>
        <end position="272"/>
    </location>
</feature>
<accession>A0ABW1KAU2</accession>
<evidence type="ECO:0000313" key="2">
    <source>
        <dbReference type="EMBL" id="MFC6018084.1"/>
    </source>
</evidence>
<proteinExistence type="predicted"/>
<reference evidence="3" key="1">
    <citation type="journal article" date="2019" name="Int. J. Syst. Evol. Microbiol.">
        <title>The Global Catalogue of Microorganisms (GCM) 10K type strain sequencing project: providing services to taxonomists for standard genome sequencing and annotation.</title>
        <authorList>
            <consortium name="The Broad Institute Genomics Platform"/>
            <consortium name="The Broad Institute Genome Sequencing Center for Infectious Disease"/>
            <person name="Wu L."/>
            <person name="Ma J."/>
        </authorList>
    </citation>
    <scope>NUCLEOTIDE SEQUENCE [LARGE SCALE GENOMIC DNA]</scope>
    <source>
        <strain evidence="3">ZS-35-S2</strain>
    </source>
</reference>
<dbReference type="Gene3D" id="3.40.50.720">
    <property type="entry name" value="NAD(P)-binding Rossmann-like Domain"/>
    <property type="match status" value="1"/>
</dbReference>
<dbReference type="EMBL" id="JBHSPR010000013">
    <property type="protein sequence ID" value="MFC6018084.1"/>
    <property type="molecule type" value="Genomic_DNA"/>
</dbReference>
<dbReference type="SUPFAM" id="SSF55347">
    <property type="entry name" value="Glyceraldehyde-3-phosphate dehydrogenase-like, C-terminal domain"/>
    <property type="match status" value="1"/>
</dbReference>